<dbReference type="Proteomes" id="UP000012589">
    <property type="component" value="Unassembled WGS sequence"/>
</dbReference>
<feature type="region of interest" description="Disordered" evidence="2">
    <location>
        <begin position="1"/>
        <end position="20"/>
    </location>
</feature>
<dbReference type="GO" id="GO:0003887">
    <property type="term" value="F:DNA-directed DNA polymerase activity"/>
    <property type="evidence" value="ECO:0007669"/>
    <property type="project" value="InterPro"/>
</dbReference>
<dbReference type="InterPro" id="IPR000525">
    <property type="entry name" value="Initiator_Rep_WH1"/>
</dbReference>
<sequence>MAKKSETTSQNEKKKIRKKGGNEVAFRPQSIVEARYNLDRRQNDIMDIAFGMIDDQVDKKEYSIRVADVKEYYNIEDKSHAYRFLKQAVESLEGKGFKLKKDEDTSIFYPWFSKITYVRAKNEENSHIDFKMDDDLKRMIVESRRGAYYSIRYAINLSNKYAKRLYYLFQDRKNWNLKNPDLETGVFTIAIEELLRMLDCPKSYKYTDFKRYVIKPSMEQINGSTDIYFEYEENRGKLKSGQKGVLSLTFHVTQLNPNSKVVADAAFYEITSQHVEIRKRGYQDAEVRDILSMAKRYNRDDQFIQEALEIVDHSKCESKVGLACYFMKNGYNPLSAGRQLEKETPLKTAEHASSYHNFHQRNYDYDELEKNLLNQGISKETKQTDMIEEEKTTEKREISFEELQSMMAGNPQLQQEIASLLEKMNGTGKK</sequence>
<evidence type="ECO:0000256" key="1">
    <source>
        <dbReference type="ARBA" id="ARBA00038283"/>
    </source>
</evidence>
<comment type="similarity">
    <text evidence="1">Belongs to the initiator RepB protein family.</text>
</comment>
<dbReference type="Pfam" id="PF01051">
    <property type="entry name" value="Rep3_N"/>
    <property type="match status" value="1"/>
</dbReference>
<evidence type="ECO:0000256" key="2">
    <source>
        <dbReference type="SAM" id="MobiDB-lite"/>
    </source>
</evidence>
<dbReference type="GO" id="GO:0006270">
    <property type="term" value="P:DNA replication initiation"/>
    <property type="evidence" value="ECO:0007669"/>
    <property type="project" value="InterPro"/>
</dbReference>
<dbReference type="OrthoDB" id="9765378at2"/>
<dbReference type="Gene3D" id="1.10.10.10">
    <property type="entry name" value="Winged helix-like DNA-binding domain superfamily/Winged helix DNA-binding domain"/>
    <property type="match status" value="2"/>
</dbReference>
<evidence type="ECO:0000313" key="5">
    <source>
        <dbReference type="Proteomes" id="UP000012589"/>
    </source>
</evidence>
<evidence type="ECO:0000259" key="3">
    <source>
        <dbReference type="Pfam" id="PF01051"/>
    </source>
</evidence>
<dbReference type="InterPro" id="IPR036390">
    <property type="entry name" value="WH_DNA-bd_sf"/>
</dbReference>
<comment type="caution">
    <text evidence="4">The sequence shown here is derived from an EMBL/GenBank/DDBJ whole genome shotgun (WGS) entry which is preliminary data.</text>
</comment>
<dbReference type="Pfam" id="PF21205">
    <property type="entry name" value="Rep3_C"/>
    <property type="match status" value="1"/>
</dbReference>
<dbReference type="SUPFAM" id="SSF46785">
    <property type="entry name" value="Winged helix' DNA-binding domain"/>
    <property type="match status" value="2"/>
</dbReference>
<organism evidence="4 5">
    <name type="scientific">Eubacterium plexicaudatum ASF492</name>
    <dbReference type="NCBI Taxonomy" id="1235802"/>
    <lineage>
        <taxon>Bacteria</taxon>
        <taxon>Bacillati</taxon>
        <taxon>Bacillota</taxon>
        <taxon>Clostridia</taxon>
        <taxon>Eubacteriales</taxon>
        <taxon>Eubacteriaceae</taxon>
        <taxon>Eubacterium</taxon>
    </lineage>
</organism>
<gene>
    <name evidence="4" type="ORF">C823_05819</name>
</gene>
<dbReference type="PATRIC" id="fig|1235802.3.peg.6148"/>
<dbReference type="STRING" id="1235802.C823_05819"/>
<dbReference type="eggNOG" id="COG5527">
    <property type="taxonomic scope" value="Bacteria"/>
</dbReference>
<feature type="domain" description="Initiator Rep protein WH1" evidence="3">
    <location>
        <begin position="30"/>
        <end position="169"/>
    </location>
</feature>
<evidence type="ECO:0000313" key="4">
    <source>
        <dbReference type="EMBL" id="EMZ18058.1"/>
    </source>
</evidence>
<accession>N1ZVA9</accession>
<protein>
    <recommendedName>
        <fullName evidence="3">Initiator Rep protein WH1 domain-containing protein</fullName>
    </recommendedName>
</protein>
<reference evidence="4 5" key="1">
    <citation type="journal article" date="2014" name="Genome Announc.">
        <title>Draft genome sequences of the altered schaedler flora, a defined bacterial community from gnotobiotic mice.</title>
        <authorList>
            <person name="Wannemuehler M.J."/>
            <person name="Overstreet A.M."/>
            <person name="Ward D.V."/>
            <person name="Phillips G.J."/>
        </authorList>
    </citation>
    <scope>NUCLEOTIDE SEQUENCE [LARGE SCALE GENOMIC DNA]</scope>
    <source>
        <strain evidence="4 5">ASF492</strain>
    </source>
</reference>
<name>N1ZVA9_9FIRM</name>
<keyword evidence="5" id="KW-1185">Reference proteome</keyword>
<dbReference type="InterPro" id="IPR036388">
    <property type="entry name" value="WH-like_DNA-bd_sf"/>
</dbReference>
<proteinExistence type="inferred from homology"/>
<dbReference type="AlphaFoldDB" id="N1ZVA9"/>
<dbReference type="HOGENOM" id="CLU_764586_0_0_9"/>
<dbReference type="EMBL" id="AQFT01000191">
    <property type="protein sequence ID" value="EMZ18058.1"/>
    <property type="molecule type" value="Genomic_DNA"/>
</dbReference>